<dbReference type="Pfam" id="PF03443">
    <property type="entry name" value="AA9"/>
    <property type="match status" value="1"/>
</dbReference>
<evidence type="ECO:0000256" key="7">
    <source>
        <dbReference type="ARBA" id="ARBA00044502"/>
    </source>
</evidence>
<evidence type="ECO:0000256" key="8">
    <source>
        <dbReference type="RuleBase" id="RU368122"/>
    </source>
</evidence>
<dbReference type="GO" id="GO:0008810">
    <property type="term" value="F:cellulase activity"/>
    <property type="evidence" value="ECO:0007669"/>
    <property type="project" value="UniProtKB-UniRule"/>
</dbReference>
<comment type="domain">
    <text evidence="8">Has a modular structure: an endo-beta-1,4-glucanase catalytic module at the N-terminus, a linker rich in serines and threonines, and a C-terminal carbohydrate-binding module (CBM).</text>
</comment>
<protein>
    <recommendedName>
        <fullName evidence="8">AA9 family lytic polysaccharide monooxygenase</fullName>
        <ecNumber evidence="8">1.14.99.56</ecNumber>
    </recommendedName>
    <alternativeName>
        <fullName evidence="8">Endo-beta-1,4-glucanase</fullName>
    </alternativeName>
    <alternativeName>
        <fullName evidence="8">Glycosyl hydrolase 61 family protein</fullName>
    </alternativeName>
</protein>
<reference evidence="10 11" key="1">
    <citation type="journal article" date="2020" name="ISME J.">
        <title>Uncovering the hidden diversity of litter-decomposition mechanisms in mushroom-forming fungi.</title>
        <authorList>
            <person name="Floudas D."/>
            <person name="Bentzer J."/>
            <person name="Ahren D."/>
            <person name="Johansson T."/>
            <person name="Persson P."/>
            <person name="Tunlid A."/>
        </authorList>
    </citation>
    <scope>NUCLEOTIDE SEQUENCE [LARGE SCALE GENOMIC DNA]</scope>
    <source>
        <strain evidence="10 11">CBS 101986</strain>
    </source>
</reference>
<accession>A0A8H5B4C0</accession>
<comment type="subcellular location">
    <subcellularLocation>
        <location evidence="1 8">Secreted</location>
    </subcellularLocation>
</comment>
<dbReference type="AlphaFoldDB" id="A0A8H5B4C0"/>
<dbReference type="InterPro" id="IPR005103">
    <property type="entry name" value="AA9_LPMO"/>
</dbReference>
<feature type="domain" description="Auxiliary Activity family 9 catalytic" evidence="9">
    <location>
        <begin position="3"/>
        <end position="129"/>
    </location>
</feature>
<keyword evidence="4 8" id="KW-1015">Disulfide bond</keyword>
<comment type="caution">
    <text evidence="10">The sequence shown here is derived from an EMBL/GenBank/DDBJ whole genome shotgun (WGS) entry which is preliminary data.</text>
</comment>
<keyword evidence="5 8" id="KW-0119">Carbohydrate metabolism</keyword>
<organism evidence="10 11">
    <name type="scientific">Psilocybe cf. subviscida</name>
    <dbReference type="NCBI Taxonomy" id="2480587"/>
    <lineage>
        <taxon>Eukaryota</taxon>
        <taxon>Fungi</taxon>
        <taxon>Dikarya</taxon>
        <taxon>Basidiomycota</taxon>
        <taxon>Agaricomycotina</taxon>
        <taxon>Agaricomycetes</taxon>
        <taxon>Agaricomycetidae</taxon>
        <taxon>Agaricales</taxon>
        <taxon>Agaricineae</taxon>
        <taxon>Strophariaceae</taxon>
        <taxon>Psilocybe</taxon>
    </lineage>
</organism>
<dbReference type="Gene3D" id="2.70.50.70">
    <property type="match status" value="1"/>
</dbReference>
<name>A0A8H5B4C0_9AGAR</name>
<evidence type="ECO:0000259" key="9">
    <source>
        <dbReference type="Pfam" id="PF03443"/>
    </source>
</evidence>
<dbReference type="EC" id="1.14.99.56" evidence="8"/>
<dbReference type="PANTHER" id="PTHR33353:SF17">
    <property type="entry name" value="ENDO-BETA-1,4-GLUCANASE D"/>
    <property type="match status" value="1"/>
</dbReference>
<comment type="catalytic activity">
    <reaction evidence="8">
        <text>[(1-&gt;4)-beta-D-glucosyl]n+m + reduced acceptor + O2 = 4-dehydro-beta-D-glucosyl-[(1-&gt;4)-beta-D-glucosyl]n-1 + [(1-&gt;4)-beta-D-glucosyl]m + acceptor + H2O.</text>
        <dbReference type="EC" id="1.14.99.56"/>
    </reaction>
</comment>
<dbReference type="EMBL" id="JAACJJ010000042">
    <property type="protein sequence ID" value="KAF5316036.1"/>
    <property type="molecule type" value="Genomic_DNA"/>
</dbReference>
<dbReference type="OrthoDB" id="2525337at2759"/>
<evidence type="ECO:0000256" key="1">
    <source>
        <dbReference type="ARBA" id="ARBA00004613"/>
    </source>
</evidence>
<evidence type="ECO:0000313" key="11">
    <source>
        <dbReference type="Proteomes" id="UP000567179"/>
    </source>
</evidence>
<gene>
    <name evidence="10" type="ORF">D9619_006354</name>
</gene>
<sequence>MTVLVYIAPTSSNGAGAVWTKLFHAGNSGQWAVDQLLSARGKHSVVIPDITAGDYLLRAEIIGLHEADVAYNQNSVRGAQLYMSCVQIRVTSSGSQSLPGGTSFPGSYQYSTPGIVWNIYDKYRDQTTYPIPGPSVWSGSSGGWIGA</sequence>
<keyword evidence="3 8" id="KW-0136">Cellulose degradation</keyword>
<evidence type="ECO:0000313" key="10">
    <source>
        <dbReference type="EMBL" id="KAF5316036.1"/>
    </source>
</evidence>
<evidence type="ECO:0000256" key="3">
    <source>
        <dbReference type="ARBA" id="ARBA00023001"/>
    </source>
</evidence>
<dbReference type="PANTHER" id="PTHR33353">
    <property type="entry name" value="PUTATIVE (AFU_ORTHOLOGUE AFUA_1G12560)-RELATED"/>
    <property type="match status" value="1"/>
</dbReference>
<keyword evidence="6 8" id="KW-0624">Polysaccharide degradation</keyword>
<evidence type="ECO:0000256" key="2">
    <source>
        <dbReference type="ARBA" id="ARBA00022525"/>
    </source>
</evidence>
<dbReference type="InterPro" id="IPR049892">
    <property type="entry name" value="AA9"/>
</dbReference>
<comment type="similarity">
    <text evidence="7">Belongs to the polysaccharide monooxygenase AA9 family.</text>
</comment>
<keyword evidence="11" id="KW-1185">Reference proteome</keyword>
<proteinExistence type="inferred from homology"/>
<dbReference type="GO" id="GO:0030248">
    <property type="term" value="F:cellulose binding"/>
    <property type="evidence" value="ECO:0007669"/>
    <property type="project" value="UniProtKB-UniRule"/>
</dbReference>
<dbReference type="GO" id="GO:0005576">
    <property type="term" value="C:extracellular region"/>
    <property type="evidence" value="ECO:0007669"/>
    <property type="project" value="UniProtKB-SubCell"/>
</dbReference>
<dbReference type="Proteomes" id="UP000567179">
    <property type="component" value="Unassembled WGS sequence"/>
</dbReference>
<evidence type="ECO:0000256" key="4">
    <source>
        <dbReference type="ARBA" id="ARBA00023157"/>
    </source>
</evidence>
<evidence type="ECO:0000256" key="5">
    <source>
        <dbReference type="ARBA" id="ARBA00023277"/>
    </source>
</evidence>
<dbReference type="GO" id="GO:0030245">
    <property type="term" value="P:cellulose catabolic process"/>
    <property type="evidence" value="ECO:0007669"/>
    <property type="project" value="UniProtKB-UniRule"/>
</dbReference>
<keyword evidence="2 8" id="KW-0964">Secreted</keyword>
<comment type="function">
    <text evidence="8">Lytic polysaccharide monooxygenase (LMPO) that depolymerizes crystalline and amorphous polysaccharides via the oxidation of scissile alpha- or beta-(1-4)-glycosidic bonds, yielding C1 and/or C4 oxidation products. Catalysis by LPMOs requires the reduction of the active-site copper from Cu(II) to Cu(I) by a reducing agent and H(2)O(2) or O(2) as a cosubstrate.</text>
</comment>
<evidence type="ECO:0000256" key="6">
    <source>
        <dbReference type="ARBA" id="ARBA00023326"/>
    </source>
</evidence>